<keyword evidence="2" id="KW-0472">Membrane</keyword>
<dbReference type="PATRIC" id="fig|2702.101.peg.598"/>
<dbReference type="InterPro" id="IPR046062">
    <property type="entry name" value="DUF6020"/>
</dbReference>
<comment type="caution">
    <text evidence="3">The sequence shown here is derived from an EMBL/GenBank/DDBJ whole genome shotgun (WGS) entry which is preliminary data.</text>
</comment>
<feature type="transmembrane region" description="Helical" evidence="2">
    <location>
        <begin position="12"/>
        <end position="33"/>
    </location>
</feature>
<accession>A0A135Z7W0</accession>
<feature type="compositionally biased region" description="Polar residues" evidence="1">
    <location>
        <begin position="763"/>
        <end position="774"/>
    </location>
</feature>
<feature type="transmembrane region" description="Helical" evidence="2">
    <location>
        <begin position="265"/>
        <end position="286"/>
    </location>
</feature>
<dbReference type="Pfam" id="PF19484">
    <property type="entry name" value="DUF6020"/>
    <property type="match status" value="1"/>
</dbReference>
<sequence length="774" mass="88879">MKNTSTHSKSAIKIAQAIAIHIFMVLLCAWFALCTSIGPIFRSQDYKYISHNDDLVFASIANFRLQHFLIFVISFALYYFILCVIVHFGKTSHLPNHIIRFSHKFLLLLKHIKSFVLKIVSKFSHKNSQHFLTFLHTFTKALNNLFKILYKFARACIIHMTRTRRNIMITLFIGWLWIPVTLLAAYGADICSQIREYSWAWNQVTGLKQPYIGFFSFVPADIYPTAHYLWPKNPTYLTDQHNIVLTVIYGSVTAVSRYFTNSNDAGIVLLAALQFLFAIWCCSASANRFLNQPWNNSIKDIKQTCITSSETGGTSTVCETSETIADDATSTQSTPISSNTTSTPVFIRLAILITFLFSPLVTFSTISLTKSPLFAFAFVWWFGTLYELRNKNYRYHTIFELIISVCVMLIAAKYAWYILIIQFVILLISERKRWRIWVCCILLPIIAIHGSISLLIHNGVIISGDPIESKGLQLQQIARTARLNPKSIPYEARKDIEPIFNLDQTAETYNPQDADPVKSSGLQSKKVSYRWRYVTKKDLQKFNRAWWLIVKNSPLTAIDAFLAKTYGYFDITDKPYVGPEYYINTDNIQNSTWIRYWMPDWRNKVYRNASDFSDNTELGWLIHGNTYVIATLLIGAAEIICKRWKTVALHIPLALLVGVMMLAPANNFERHMLPITFVFWFTALTFWNESQSSKEQKSSKSSKESQLSNNESKSSKSNKFSKSSKSSKEQKSIELNTKKLLEENKMPIEKENGMNVNKIEETSMLTTNNKVCND</sequence>
<feature type="transmembrane region" description="Helical" evidence="2">
    <location>
        <begin position="647"/>
        <end position="665"/>
    </location>
</feature>
<feature type="transmembrane region" description="Helical" evidence="2">
    <location>
        <begin position="401"/>
        <end position="428"/>
    </location>
</feature>
<name>A0A135Z7W0_GARVA</name>
<organism evidence="3 4">
    <name type="scientific">Gardnerella vaginalis</name>
    <dbReference type="NCBI Taxonomy" id="2702"/>
    <lineage>
        <taxon>Bacteria</taxon>
        <taxon>Bacillati</taxon>
        <taxon>Actinomycetota</taxon>
        <taxon>Actinomycetes</taxon>
        <taxon>Bifidobacteriales</taxon>
        <taxon>Bifidobacteriaceae</taxon>
        <taxon>Gardnerella</taxon>
    </lineage>
</organism>
<evidence type="ECO:0000256" key="2">
    <source>
        <dbReference type="SAM" id="Phobius"/>
    </source>
</evidence>
<gene>
    <name evidence="3" type="ORF">HMPREF3230_00614</name>
</gene>
<feature type="compositionally biased region" description="Basic and acidic residues" evidence="1">
    <location>
        <begin position="726"/>
        <end position="752"/>
    </location>
</feature>
<feature type="transmembrane region" description="Helical" evidence="2">
    <location>
        <begin position="68"/>
        <end position="88"/>
    </location>
</feature>
<evidence type="ECO:0000313" key="4">
    <source>
        <dbReference type="Proteomes" id="UP000070505"/>
    </source>
</evidence>
<feature type="transmembrane region" description="Helical" evidence="2">
    <location>
        <begin position="167"/>
        <end position="188"/>
    </location>
</feature>
<reference evidence="3 4" key="1">
    <citation type="submission" date="2016-02" db="EMBL/GenBank/DDBJ databases">
        <authorList>
            <person name="Wen L."/>
            <person name="He K."/>
            <person name="Yang H."/>
        </authorList>
    </citation>
    <scope>NUCLEOTIDE SEQUENCE [LARGE SCALE GENOMIC DNA]</scope>
    <source>
        <strain evidence="3 4">CMW7778B</strain>
    </source>
</reference>
<dbReference type="Proteomes" id="UP000070505">
    <property type="component" value="Unassembled WGS sequence"/>
</dbReference>
<proteinExistence type="predicted"/>
<feature type="transmembrane region" description="Helical" evidence="2">
    <location>
        <begin position="211"/>
        <end position="230"/>
    </location>
</feature>
<evidence type="ECO:0000313" key="3">
    <source>
        <dbReference type="EMBL" id="KXI17718.1"/>
    </source>
</evidence>
<feature type="region of interest" description="Disordered" evidence="1">
    <location>
        <begin position="693"/>
        <end position="774"/>
    </location>
</feature>
<feature type="compositionally biased region" description="Basic and acidic residues" evidence="1">
    <location>
        <begin position="693"/>
        <end position="703"/>
    </location>
</feature>
<feature type="transmembrane region" description="Helical" evidence="2">
    <location>
        <begin position="345"/>
        <end position="366"/>
    </location>
</feature>
<evidence type="ECO:0000256" key="1">
    <source>
        <dbReference type="SAM" id="MobiDB-lite"/>
    </source>
</evidence>
<dbReference type="EMBL" id="LSRC01000021">
    <property type="protein sequence ID" value="KXI17718.1"/>
    <property type="molecule type" value="Genomic_DNA"/>
</dbReference>
<keyword evidence="2" id="KW-0812">Transmembrane</keyword>
<protein>
    <recommendedName>
        <fullName evidence="5">Beta-carotene 15,15'-monooxygenase</fullName>
    </recommendedName>
</protein>
<keyword evidence="2" id="KW-1133">Transmembrane helix</keyword>
<feature type="transmembrane region" description="Helical" evidence="2">
    <location>
        <begin position="434"/>
        <end position="456"/>
    </location>
</feature>
<evidence type="ECO:0008006" key="5">
    <source>
        <dbReference type="Google" id="ProtNLM"/>
    </source>
</evidence>
<dbReference type="AlphaFoldDB" id="A0A135Z7W0"/>
<feature type="transmembrane region" description="Helical" evidence="2">
    <location>
        <begin position="242"/>
        <end position="259"/>
    </location>
</feature>
<feature type="compositionally biased region" description="Low complexity" evidence="1">
    <location>
        <begin position="704"/>
        <end position="724"/>
    </location>
</feature>